<dbReference type="CDD" id="cd00082">
    <property type="entry name" value="HisKA"/>
    <property type="match status" value="1"/>
</dbReference>
<evidence type="ECO:0000256" key="8">
    <source>
        <dbReference type="ARBA" id="ARBA00023012"/>
    </source>
</evidence>
<dbReference type="InterPro" id="IPR005467">
    <property type="entry name" value="His_kinase_dom"/>
</dbReference>
<evidence type="ECO:0000256" key="10">
    <source>
        <dbReference type="ARBA" id="ARBA00037696"/>
    </source>
</evidence>
<dbReference type="GO" id="GO:0005524">
    <property type="term" value="F:ATP binding"/>
    <property type="evidence" value="ECO:0007669"/>
    <property type="project" value="UniProtKB-KW"/>
</dbReference>
<sequence length="355" mass="38963">MAASVQPSPELTPRILENLHTAVMVFDADLKLGYLNPAGEMLFAVSARRATGVHASELLLDDDLVDALANVFRSGHPFTERERAIEFPASGERMTVDLTALPLSDPQHAREVLVEMSQVDRQLRITREETLLSQSSATRALVRGLAHEIKNPLGGLRGAAQLLERELSNEELKEYTRIIIEEADRLQNLMNRMLGPNALPRQRLVNIHEVLERVRQVVGAEAPSGVRIDRDYDPSIPELTADSDQLIQSVMNLVRNAVQAVGQSGRIVLRTRTLRQYTIGHTLHKLVARIDVIDNGPGISEEVRESVFLPMVTGRSGGTGLGLPIAQSLINAHGGLIECESRPGCTVFTVLLPLA</sequence>
<dbReference type="OrthoDB" id="9789238at2"/>
<dbReference type="SUPFAM" id="SSF47384">
    <property type="entry name" value="Homodimeric domain of signal transducing histidine kinase"/>
    <property type="match status" value="1"/>
</dbReference>
<keyword evidence="9" id="KW-0535">Nitrogen fixation</keyword>
<comment type="function">
    <text evidence="10">Member of the two-component regulatory system NtrB/NtrC, which controls expression of the nitrogen-regulated (ntr) genes in response to nitrogen limitation. Under conditions of nitrogen limitation, NtrB autophosphorylates and transfers the phosphoryl group to NtrC. In the presence of nitrogen, acts as a phosphatase that dephosphorylates and inactivates NtrC.</text>
</comment>
<dbReference type="STRING" id="415747.SAMN03097708_02803"/>
<evidence type="ECO:0000256" key="5">
    <source>
        <dbReference type="ARBA" id="ARBA00022741"/>
    </source>
</evidence>
<dbReference type="Pfam" id="PF00512">
    <property type="entry name" value="HisKA"/>
    <property type="match status" value="1"/>
</dbReference>
<dbReference type="AlphaFoldDB" id="A0A1G5QTK4"/>
<accession>A0A1G5QTK4</accession>
<dbReference type="PRINTS" id="PR00344">
    <property type="entry name" value="BCTRLSENSOR"/>
</dbReference>
<dbReference type="InterPro" id="IPR003661">
    <property type="entry name" value="HisK_dim/P_dom"/>
</dbReference>
<keyword evidence="5" id="KW-0547">Nucleotide-binding</keyword>
<dbReference type="Gene3D" id="1.10.287.130">
    <property type="match status" value="1"/>
</dbReference>
<evidence type="ECO:0000256" key="2">
    <source>
        <dbReference type="ARBA" id="ARBA00012438"/>
    </source>
</evidence>
<evidence type="ECO:0000256" key="12">
    <source>
        <dbReference type="ARBA" id="ARBA00042313"/>
    </source>
</evidence>
<dbReference type="NCBIfam" id="NF008293">
    <property type="entry name" value="PRK11073.1"/>
    <property type="match status" value="1"/>
</dbReference>
<dbReference type="InterPro" id="IPR004358">
    <property type="entry name" value="Sig_transdc_His_kin-like_C"/>
</dbReference>
<reference evidence="15 16" key="1">
    <citation type="submission" date="2016-10" db="EMBL/GenBank/DDBJ databases">
        <authorList>
            <person name="de Groot N.N."/>
        </authorList>
    </citation>
    <scope>NUCLEOTIDE SEQUENCE [LARGE SCALE GENOMIC DNA]</scope>
    <source>
        <strain evidence="15 16">HLD2</strain>
    </source>
</reference>
<proteinExistence type="predicted"/>
<dbReference type="InterPro" id="IPR013656">
    <property type="entry name" value="PAS_4"/>
</dbReference>
<keyword evidence="8" id="KW-0902">Two-component regulatory system</keyword>
<dbReference type="SMART" id="SM00388">
    <property type="entry name" value="HisKA"/>
    <property type="match status" value="1"/>
</dbReference>
<dbReference type="Gene3D" id="3.30.565.10">
    <property type="entry name" value="Histidine kinase-like ATPase, C-terminal domain"/>
    <property type="match status" value="1"/>
</dbReference>
<dbReference type="InterPro" id="IPR003594">
    <property type="entry name" value="HATPase_dom"/>
</dbReference>
<evidence type="ECO:0000256" key="11">
    <source>
        <dbReference type="ARBA" id="ARBA00039567"/>
    </source>
</evidence>
<dbReference type="RefSeq" id="WP_092998403.1">
    <property type="nucleotide sequence ID" value="NZ_FMWD01000009.1"/>
</dbReference>
<keyword evidence="4" id="KW-0808">Transferase</keyword>
<dbReference type="Proteomes" id="UP000199648">
    <property type="component" value="Unassembled WGS sequence"/>
</dbReference>
<evidence type="ECO:0000313" key="15">
    <source>
        <dbReference type="EMBL" id="SCZ65183.1"/>
    </source>
</evidence>
<dbReference type="SMART" id="SM00091">
    <property type="entry name" value="PAS"/>
    <property type="match status" value="1"/>
</dbReference>
<dbReference type="Pfam" id="PF02518">
    <property type="entry name" value="HATPase_c"/>
    <property type="match status" value="1"/>
</dbReference>
<keyword evidence="3" id="KW-0597">Phosphoprotein</keyword>
<evidence type="ECO:0000256" key="3">
    <source>
        <dbReference type="ARBA" id="ARBA00022553"/>
    </source>
</evidence>
<evidence type="ECO:0000256" key="7">
    <source>
        <dbReference type="ARBA" id="ARBA00022840"/>
    </source>
</evidence>
<dbReference type="Pfam" id="PF08448">
    <property type="entry name" value="PAS_4"/>
    <property type="match status" value="1"/>
</dbReference>
<keyword evidence="6 15" id="KW-0418">Kinase</keyword>
<dbReference type="SUPFAM" id="SSF55874">
    <property type="entry name" value="ATPase domain of HSP90 chaperone/DNA topoisomerase II/histidine kinase"/>
    <property type="match status" value="1"/>
</dbReference>
<evidence type="ECO:0000313" key="16">
    <source>
        <dbReference type="Proteomes" id="UP000199648"/>
    </source>
</evidence>
<dbReference type="PANTHER" id="PTHR43065:SF16">
    <property type="entry name" value="SENSORY HISTIDINE KINASE_PHOSPHATASE NTRB"/>
    <property type="match status" value="1"/>
</dbReference>
<dbReference type="InterPro" id="IPR036097">
    <property type="entry name" value="HisK_dim/P_sf"/>
</dbReference>
<dbReference type="SMART" id="SM00387">
    <property type="entry name" value="HATPase_c"/>
    <property type="match status" value="1"/>
</dbReference>
<evidence type="ECO:0000256" key="9">
    <source>
        <dbReference type="ARBA" id="ARBA00023231"/>
    </source>
</evidence>
<dbReference type="EMBL" id="FMWD01000009">
    <property type="protein sequence ID" value="SCZ65183.1"/>
    <property type="molecule type" value="Genomic_DNA"/>
</dbReference>
<dbReference type="SUPFAM" id="SSF55785">
    <property type="entry name" value="PYP-like sensor domain (PAS domain)"/>
    <property type="match status" value="1"/>
</dbReference>
<protein>
    <recommendedName>
        <fullName evidence="11">Sensory histidine kinase/phosphatase NtrB</fullName>
        <ecNumber evidence="2">2.7.13.3</ecNumber>
    </recommendedName>
    <alternativeName>
        <fullName evidence="12">Nitrogen regulation protein NR(II)</fullName>
    </alternativeName>
    <alternativeName>
        <fullName evidence="13">Nitrogen regulator II</fullName>
    </alternativeName>
</protein>
<dbReference type="InterPro" id="IPR036890">
    <property type="entry name" value="HATPase_C_sf"/>
</dbReference>
<organism evidence="15 16">
    <name type="scientific">Thiohalomonas denitrificans</name>
    <dbReference type="NCBI Taxonomy" id="415747"/>
    <lineage>
        <taxon>Bacteria</taxon>
        <taxon>Pseudomonadati</taxon>
        <taxon>Pseudomonadota</taxon>
        <taxon>Gammaproteobacteria</taxon>
        <taxon>Thiohalomonadales</taxon>
        <taxon>Thiohalomonadaceae</taxon>
        <taxon>Thiohalomonas</taxon>
    </lineage>
</organism>
<evidence type="ECO:0000256" key="1">
    <source>
        <dbReference type="ARBA" id="ARBA00000085"/>
    </source>
</evidence>
<evidence type="ECO:0000256" key="6">
    <source>
        <dbReference type="ARBA" id="ARBA00022777"/>
    </source>
</evidence>
<gene>
    <name evidence="15" type="ORF">SAMN03097708_02803</name>
</gene>
<dbReference type="PANTHER" id="PTHR43065">
    <property type="entry name" value="SENSOR HISTIDINE KINASE"/>
    <property type="match status" value="1"/>
</dbReference>
<evidence type="ECO:0000259" key="14">
    <source>
        <dbReference type="PROSITE" id="PS50109"/>
    </source>
</evidence>
<keyword evidence="7" id="KW-0067">ATP-binding</keyword>
<comment type="catalytic activity">
    <reaction evidence="1">
        <text>ATP + protein L-histidine = ADP + protein N-phospho-L-histidine.</text>
        <dbReference type="EC" id="2.7.13.3"/>
    </reaction>
</comment>
<evidence type="ECO:0000256" key="4">
    <source>
        <dbReference type="ARBA" id="ARBA00022679"/>
    </source>
</evidence>
<feature type="domain" description="Histidine kinase" evidence="14">
    <location>
        <begin position="144"/>
        <end position="355"/>
    </location>
</feature>
<keyword evidence="16" id="KW-1185">Reference proteome</keyword>
<dbReference type="Gene3D" id="3.30.450.20">
    <property type="entry name" value="PAS domain"/>
    <property type="match status" value="1"/>
</dbReference>
<dbReference type="PROSITE" id="PS50109">
    <property type="entry name" value="HIS_KIN"/>
    <property type="match status" value="1"/>
</dbReference>
<dbReference type="InterPro" id="IPR000014">
    <property type="entry name" value="PAS"/>
</dbReference>
<dbReference type="InterPro" id="IPR035965">
    <property type="entry name" value="PAS-like_dom_sf"/>
</dbReference>
<evidence type="ECO:0000256" key="13">
    <source>
        <dbReference type="ARBA" id="ARBA00043094"/>
    </source>
</evidence>
<dbReference type="EC" id="2.7.13.3" evidence="2"/>
<dbReference type="GO" id="GO:0000155">
    <property type="term" value="F:phosphorelay sensor kinase activity"/>
    <property type="evidence" value="ECO:0007669"/>
    <property type="project" value="InterPro"/>
</dbReference>
<name>A0A1G5QTK4_9GAMM</name>